<evidence type="ECO:0000313" key="3">
    <source>
        <dbReference type="Proteomes" id="UP001558613"/>
    </source>
</evidence>
<proteinExistence type="predicted"/>
<protein>
    <submittedName>
        <fullName evidence="2">Uncharacterized protein</fullName>
    </submittedName>
</protein>
<gene>
    <name evidence="2" type="ORF">QQF64_003207</name>
</gene>
<evidence type="ECO:0000313" key="2">
    <source>
        <dbReference type="EMBL" id="KAL1265180.1"/>
    </source>
</evidence>
<organism evidence="2 3">
    <name type="scientific">Cirrhinus molitorella</name>
    <name type="common">mud carp</name>
    <dbReference type="NCBI Taxonomy" id="172907"/>
    <lineage>
        <taxon>Eukaryota</taxon>
        <taxon>Metazoa</taxon>
        <taxon>Chordata</taxon>
        <taxon>Craniata</taxon>
        <taxon>Vertebrata</taxon>
        <taxon>Euteleostomi</taxon>
        <taxon>Actinopterygii</taxon>
        <taxon>Neopterygii</taxon>
        <taxon>Teleostei</taxon>
        <taxon>Ostariophysi</taxon>
        <taxon>Cypriniformes</taxon>
        <taxon>Cyprinidae</taxon>
        <taxon>Labeoninae</taxon>
        <taxon>Labeonini</taxon>
        <taxon>Cirrhinus</taxon>
    </lineage>
</organism>
<sequence>MPDRRPWEPISGAPERSAEVMSSSGSALQSRVWVTCLRFLRLVSRNAQALALLAGSHWPIRDAVSDSDSVS</sequence>
<name>A0ABR3MK49_9TELE</name>
<dbReference type="Proteomes" id="UP001558613">
    <property type="component" value="Unassembled WGS sequence"/>
</dbReference>
<dbReference type="EMBL" id="JAYMGO010000011">
    <property type="protein sequence ID" value="KAL1265180.1"/>
    <property type="molecule type" value="Genomic_DNA"/>
</dbReference>
<accession>A0ABR3MK49</accession>
<keyword evidence="3" id="KW-1185">Reference proteome</keyword>
<evidence type="ECO:0000256" key="1">
    <source>
        <dbReference type="SAM" id="MobiDB-lite"/>
    </source>
</evidence>
<comment type="caution">
    <text evidence="2">The sequence shown here is derived from an EMBL/GenBank/DDBJ whole genome shotgun (WGS) entry which is preliminary data.</text>
</comment>
<reference evidence="2 3" key="1">
    <citation type="submission" date="2023-09" db="EMBL/GenBank/DDBJ databases">
        <authorList>
            <person name="Wang M."/>
        </authorList>
    </citation>
    <scope>NUCLEOTIDE SEQUENCE [LARGE SCALE GENOMIC DNA]</scope>
    <source>
        <strain evidence="2">GT-2023</strain>
        <tissue evidence="2">Liver</tissue>
    </source>
</reference>
<feature type="region of interest" description="Disordered" evidence="1">
    <location>
        <begin position="1"/>
        <end position="27"/>
    </location>
</feature>